<gene>
    <name evidence="1" type="ORF">Amon02_000423700</name>
</gene>
<protein>
    <submittedName>
        <fullName evidence="1">Unnamed protein product</fullName>
    </submittedName>
</protein>
<reference evidence="1" key="1">
    <citation type="submission" date="2023-04" db="EMBL/GenBank/DDBJ databases">
        <title>Ambrosiozyma monospora NBRC 10751.</title>
        <authorList>
            <person name="Ichikawa N."/>
            <person name="Sato H."/>
            <person name="Tonouchi N."/>
        </authorList>
    </citation>
    <scope>NUCLEOTIDE SEQUENCE</scope>
    <source>
        <strain evidence="1">NBRC 10751</strain>
    </source>
</reference>
<organism evidence="1 2">
    <name type="scientific">Ambrosiozyma monospora</name>
    <name type="common">Yeast</name>
    <name type="synonym">Endomycopsis monosporus</name>
    <dbReference type="NCBI Taxonomy" id="43982"/>
    <lineage>
        <taxon>Eukaryota</taxon>
        <taxon>Fungi</taxon>
        <taxon>Dikarya</taxon>
        <taxon>Ascomycota</taxon>
        <taxon>Saccharomycotina</taxon>
        <taxon>Pichiomycetes</taxon>
        <taxon>Pichiales</taxon>
        <taxon>Pichiaceae</taxon>
        <taxon>Ambrosiozyma</taxon>
    </lineage>
</organism>
<evidence type="ECO:0000313" key="1">
    <source>
        <dbReference type="EMBL" id="GME80006.1"/>
    </source>
</evidence>
<name>A0ACB5T353_AMBMO</name>
<evidence type="ECO:0000313" key="2">
    <source>
        <dbReference type="Proteomes" id="UP001165064"/>
    </source>
</evidence>
<proteinExistence type="predicted"/>
<comment type="caution">
    <text evidence="1">The sequence shown here is derived from an EMBL/GenBank/DDBJ whole genome shotgun (WGS) entry which is preliminary data.</text>
</comment>
<sequence>MSSSSPLTSYTYTQQLQHQTQLHSNTPTNTNNIHASPAYTQDSASMTDDDPDFQRFDRSSSFETSANSSVRGDNDGYVPYSSYKQSQLHPRAPQVNNAMCRESSLPDISNLGFYSGPSSNVNGLNNKSHAKHIRRSLVVSPSLKSITKILNNDGGLTASESMVSISEEDPTLVGSGSSPSPTSTNSSSTSPNSENNHTVKKKRSRHVMRGRVVASEEPTESIGFGNSPSLQALSEILNHKVNKKKSMSEIHSIEEEEEVDEDDDLEDEDTNENDHENVNELHTAATATTITTVTITESQLQKQQQQSQQQHQKSNSTYSTNNNNSKIDTSVAYDSTTNTTTTNNSKRQSVYSTYSSTNASTTSFYTAHSQSIADTASVSASVSLSDNVTFGRNSISGLDDSDMVSLGSTIKSLHDATKDSEGEVEAQFVKMKMNGFVTASSSVTAPNTSNVGSNGTGK</sequence>
<accession>A0ACB5T353</accession>
<dbReference type="Proteomes" id="UP001165064">
    <property type="component" value="Unassembled WGS sequence"/>
</dbReference>
<dbReference type="EMBL" id="BSXS01002855">
    <property type="protein sequence ID" value="GME80006.1"/>
    <property type="molecule type" value="Genomic_DNA"/>
</dbReference>
<keyword evidence="2" id="KW-1185">Reference proteome</keyword>